<feature type="compositionally biased region" description="Basic residues" evidence="1">
    <location>
        <begin position="209"/>
        <end position="234"/>
    </location>
</feature>
<reference evidence="2" key="1">
    <citation type="submission" date="2021-02" db="EMBL/GenBank/DDBJ databases">
        <authorList>
            <person name="Dougan E. K."/>
            <person name="Rhodes N."/>
            <person name="Thang M."/>
            <person name="Chan C."/>
        </authorList>
    </citation>
    <scope>NUCLEOTIDE SEQUENCE</scope>
</reference>
<gene>
    <name evidence="2" type="ORF">SNEC2469_LOCUS15903</name>
</gene>
<sequence>MSDSTSWLFSAPLSWEEINATEPYLLPPAAVDIFYAPLDVDLLPTDEDSDTLSSASFWSLTLWLPPRRSAQTESPATRRGAQDTQSCSVTRGGAEQQADRGHRRGFQAQLPPVLMDSGLAAKNDETRGYVPQYKLYLRTAFALGVELPLGTNSDFMPQDTLAKWVEQMRFALAYAERKEGRDVEFKKDVVEADGSSFLKHAKTSDPTHLNRRRMKKPAATKQVLKKSAKPKMKARGTNQKIVHHGRFLVMTGRESNKTVLLPTRAKTTAKGAPPPVESKEEVLKAYEKHVVADTCLAAHDSARSLVAASAEMGMPAATARHSVDEMTPVKKHKLSKLTDKQKKLVKQLSTRKQPAAVLTPRTVAVVGGDNKAEAQFSAVKRIMRKQNLLGRTSPKMIDYAVLATQRLRRQPGYWTVLKALAVYRRDRVHELGHAPHEFLEPAKDTGWLKL</sequence>
<accession>A0A812U4L1</accession>
<protein>
    <submittedName>
        <fullName evidence="2">Uncharacterized protein</fullName>
    </submittedName>
</protein>
<feature type="region of interest" description="Disordered" evidence="1">
    <location>
        <begin position="199"/>
        <end position="237"/>
    </location>
</feature>
<name>A0A812U4L1_9DINO</name>
<evidence type="ECO:0000256" key="1">
    <source>
        <dbReference type="SAM" id="MobiDB-lite"/>
    </source>
</evidence>
<comment type="caution">
    <text evidence="2">The sequence shown here is derived from an EMBL/GenBank/DDBJ whole genome shotgun (WGS) entry which is preliminary data.</text>
</comment>
<keyword evidence="3" id="KW-1185">Reference proteome</keyword>
<evidence type="ECO:0000313" key="2">
    <source>
        <dbReference type="EMBL" id="CAE7551925.1"/>
    </source>
</evidence>
<feature type="region of interest" description="Disordered" evidence="1">
    <location>
        <begin position="69"/>
        <end position="107"/>
    </location>
</feature>
<organism evidence="2 3">
    <name type="scientific">Symbiodinium necroappetens</name>
    <dbReference type="NCBI Taxonomy" id="1628268"/>
    <lineage>
        <taxon>Eukaryota</taxon>
        <taxon>Sar</taxon>
        <taxon>Alveolata</taxon>
        <taxon>Dinophyceae</taxon>
        <taxon>Suessiales</taxon>
        <taxon>Symbiodiniaceae</taxon>
        <taxon>Symbiodinium</taxon>
    </lineage>
</organism>
<dbReference type="EMBL" id="CAJNJA010025934">
    <property type="protein sequence ID" value="CAE7551925.1"/>
    <property type="molecule type" value="Genomic_DNA"/>
</dbReference>
<proteinExistence type="predicted"/>
<dbReference type="AlphaFoldDB" id="A0A812U4L1"/>
<evidence type="ECO:0000313" key="3">
    <source>
        <dbReference type="Proteomes" id="UP000601435"/>
    </source>
</evidence>
<dbReference type="OrthoDB" id="426695at2759"/>
<dbReference type="Proteomes" id="UP000601435">
    <property type="component" value="Unassembled WGS sequence"/>
</dbReference>